<evidence type="ECO:0000313" key="3">
    <source>
        <dbReference type="EMBL" id="MFC3126949.1"/>
    </source>
</evidence>
<dbReference type="EMBL" id="JBHRTN010000018">
    <property type="protein sequence ID" value="MFC3126949.1"/>
    <property type="molecule type" value="Genomic_DNA"/>
</dbReference>
<dbReference type="Pfam" id="PF20463">
    <property type="entry name" value="PDH_C"/>
    <property type="match status" value="1"/>
</dbReference>
<dbReference type="InterPro" id="IPR036291">
    <property type="entry name" value="NAD(P)-bd_dom_sf"/>
</dbReference>
<dbReference type="InterPro" id="IPR046826">
    <property type="entry name" value="PDH_N"/>
</dbReference>
<dbReference type="InterPro" id="IPR008927">
    <property type="entry name" value="6-PGluconate_DH-like_C_sf"/>
</dbReference>
<dbReference type="InterPro" id="IPR003099">
    <property type="entry name" value="Prephen_DH"/>
</dbReference>
<gene>
    <name evidence="3" type="ORF">ACFOD4_17925</name>
</gene>
<sequence>MAEPAAAEPIFNRLCLIGLGLIGSSIARLARERGDIARTLVACDHGVGVAHRLRELDLADIIEVDAAEAVKGCDGVILCTPVGSFAGLMAQIAPHLAAGAVLSDTGSTKGSVLRDIRPLLPKGVHLVPAHPMAGTEHSGPDAGFSTLFQGRYVILTPQPGTPPEAQEKIAELWRRAGAMLENMDAITHDKVVAIVSHLPHLLAFTICSTADDLAQETREQVLKFAASGFRDFTRIASSDVDMWRDIFVNNREALLEMLARFSEDAHALGRAVRWNETQFIEDRIHRGRKIRRSLIELKQA</sequence>
<dbReference type="InterPro" id="IPR050812">
    <property type="entry name" value="Preph/Arog_dehydrog"/>
</dbReference>
<dbReference type="InterPro" id="IPR046825">
    <property type="entry name" value="PDH_C"/>
</dbReference>
<dbReference type="Gene3D" id="3.40.50.720">
    <property type="entry name" value="NAD(P)-binding Rossmann-like Domain"/>
    <property type="match status" value="1"/>
</dbReference>
<protein>
    <submittedName>
        <fullName evidence="3">Prephenate dehydrogenase/arogenate dehydrogenase family protein</fullName>
    </submittedName>
</protein>
<feature type="domain" description="Prephenate/arogenate dehydrogenase" evidence="2">
    <location>
        <begin position="12"/>
        <end position="300"/>
    </location>
</feature>
<dbReference type="SUPFAM" id="SSF51735">
    <property type="entry name" value="NAD(P)-binding Rossmann-fold domains"/>
    <property type="match status" value="1"/>
</dbReference>
<keyword evidence="4" id="KW-1185">Reference proteome</keyword>
<accession>A0ABV7G2M5</accession>
<dbReference type="RefSeq" id="WP_379598601.1">
    <property type="nucleotide sequence ID" value="NZ_JBHRTN010000018.1"/>
</dbReference>
<evidence type="ECO:0000256" key="1">
    <source>
        <dbReference type="ARBA" id="ARBA00023002"/>
    </source>
</evidence>
<dbReference type="PROSITE" id="PS51176">
    <property type="entry name" value="PDH_ADH"/>
    <property type="match status" value="1"/>
</dbReference>
<reference evidence="4" key="1">
    <citation type="journal article" date="2019" name="Int. J. Syst. Evol. Microbiol.">
        <title>The Global Catalogue of Microorganisms (GCM) 10K type strain sequencing project: providing services to taxonomists for standard genome sequencing and annotation.</title>
        <authorList>
            <consortium name="The Broad Institute Genomics Platform"/>
            <consortium name="The Broad Institute Genome Sequencing Center for Infectious Disease"/>
            <person name="Wu L."/>
            <person name="Ma J."/>
        </authorList>
    </citation>
    <scope>NUCLEOTIDE SEQUENCE [LARGE SCALE GENOMIC DNA]</scope>
    <source>
        <strain evidence="4">KCTC 52094</strain>
    </source>
</reference>
<evidence type="ECO:0000259" key="2">
    <source>
        <dbReference type="PROSITE" id="PS51176"/>
    </source>
</evidence>
<dbReference type="Proteomes" id="UP001595593">
    <property type="component" value="Unassembled WGS sequence"/>
</dbReference>
<organism evidence="3 4">
    <name type="scientific">Teichococcus globiformis</name>
    <dbReference type="NCBI Taxonomy" id="2307229"/>
    <lineage>
        <taxon>Bacteria</taxon>
        <taxon>Pseudomonadati</taxon>
        <taxon>Pseudomonadota</taxon>
        <taxon>Alphaproteobacteria</taxon>
        <taxon>Acetobacterales</taxon>
        <taxon>Roseomonadaceae</taxon>
        <taxon>Roseomonas</taxon>
    </lineage>
</organism>
<name>A0ABV7G2M5_9PROT</name>
<dbReference type="PANTHER" id="PTHR21363:SF0">
    <property type="entry name" value="PREPHENATE DEHYDROGENASE [NADP(+)]"/>
    <property type="match status" value="1"/>
</dbReference>
<dbReference type="PANTHER" id="PTHR21363">
    <property type="entry name" value="PREPHENATE DEHYDROGENASE"/>
    <property type="match status" value="1"/>
</dbReference>
<dbReference type="Gene3D" id="1.10.3660.10">
    <property type="entry name" value="6-phosphogluconate dehydrogenase C-terminal like domain"/>
    <property type="match status" value="1"/>
</dbReference>
<dbReference type="SUPFAM" id="SSF48179">
    <property type="entry name" value="6-phosphogluconate dehydrogenase C-terminal domain-like"/>
    <property type="match status" value="1"/>
</dbReference>
<comment type="caution">
    <text evidence="3">The sequence shown here is derived from an EMBL/GenBank/DDBJ whole genome shotgun (WGS) entry which is preliminary data.</text>
</comment>
<dbReference type="Pfam" id="PF02153">
    <property type="entry name" value="PDH_N"/>
    <property type="match status" value="1"/>
</dbReference>
<evidence type="ECO:0000313" key="4">
    <source>
        <dbReference type="Proteomes" id="UP001595593"/>
    </source>
</evidence>
<proteinExistence type="predicted"/>
<keyword evidence="1" id="KW-0560">Oxidoreductase</keyword>